<protein>
    <submittedName>
        <fullName evidence="1">Zgc:195170</fullName>
    </submittedName>
</protein>
<reference evidence="1" key="1">
    <citation type="submission" date="2016-05" db="EMBL/GenBank/DDBJ databases">
        <authorList>
            <person name="Lavstsen T."/>
            <person name="Jespersen J.S."/>
        </authorList>
    </citation>
    <scope>NUCLEOTIDE SEQUENCE</scope>
    <source>
        <tissue evidence="1">Brain</tissue>
    </source>
</reference>
<sequence>PIAMLAPLSHSSHLRWRTSLHLLHERKGRKESSFLEETSSAEVYCLELMTRELPKAHAKVNVVLYKLMSHLDS</sequence>
<dbReference type="EMBL" id="HAEI01012386">
    <property type="protein sequence ID" value="SBS14855.1"/>
    <property type="molecule type" value="Transcribed_RNA"/>
</dbReference>
<name>A0A1A8SBD2_9TELE</name>
<accession>A0A1A8SBD2</accession>
<feature type="non-terminal residue" evidence="1">
    <location>
        <position position="73"/>
    </location>
</feature>
<evidence type="ECO:0000313" key="1">
    <source>
        <dbReference type="EMBL" id="SBS14855.1"/>
    </source>
</evidence>
<feature type="non-terminal residue" evidence="1">
    <location>
        <position position="1"/>
    </location>
</feature>
<proteinExistence type="predicted"/>
<dbReference type="AlphaFoldDB" id="A0A1A8SBD2"/>
<gene>
    <name evidence="1" type="primary">ZGC:195170</name>
</gene>
<reference evidence="1" key="2">
    <citation type="submission" date="2016-06" db="EMBL/GenBank/DDBJ databases">
        <title>The genome of a short-lived fish provides insights into sex chromosome evolution and the genetic control of aging.</title>
        <authorList>
            <person name="Reichwald K."/>
            <person name="Felder M."/>
            <person name="Petzold A."/>
            <person name="Koch P."/>
            <person name="Groth M."/>
            <person name="Platzer M."/>
        </authorList>
    </citation>
    <scope>NUCLEOTIDE SEQUENCE</scope>
    <source>
        <tissue evidence="1">Brain</tissue>
    </source>
</reference>
<organism evidence="1">
    <name type="scientific">Nothobranchius rachovii</name>
    <name type="common">bluefin notho</name>
    <dbReference type="NCBI Taxonomy" id="451742"/>
    <lineage>
        <taxon>Eukaryota</taxon>
        <taxon>Metazoa</taxon>
        <taxon>Chordata</taxon>
        <taxon>Craniata</taxon>
        <taxon>Vertebrata</taxon>
        <taxon>Euteleostomi</taxon>
        <taxon>Actinopterygii</taxon>
        <taxon>Neopterygii</taxon>
        <taxon>Teleostei</taxon>
        <taxon>Neoteleostei</taxon>
        <taxon>Acanthomorphata</taxon>
        <taxon>Ovalentaria</taxon>
        <taxon>Atherinomorphae</taxon>
        <taxon>Cyprinodontiformes</taxon>
        <taxon>Nothobranchiidae</taxon>
        <taxon>Nothobranchius</taxon>
    </lineage>
</organism>